<organism evidence="17 18">
    <name type="scientific">Hyalella azteca</name>
    <name type="common">Amphipod</name>
    <dbReference type="NCBI Taxonomy" id="294128"/>
    <lineage>
        <taxon>Eukaryota</taxon>
        <taxon>Metazoa</taxon>
        <taxon>Ecdysozoa</taxon>
        <taxon>Arthropoda</taxon>
        <taxon>Crustacea</taxon>
        <taxon>Multicrustacea</taxon>
        <taxon>Malacostraca</taxon>
        <taxon>Eumalacostraca</taxon>
        <taxon>Peracarida</taxon>
        <taxon>Amphipoda</taxon>
        <taxon>Senticaudata</taxon>
        <taxon>Talitrida</taxon>
        <taxon>Talitroidea</taxon>
        <taxon>Hyalellidae</taxon>
        <taxon>Hyalella</taxon>
    </lineage>
</organism>
<evidence type="ECO:0000259" key="16">
    <source>
        <dbReference type="PROSITE" id="PS51145"/>
    </source>
</evidence>
<evidence type="ECO:0000256" key="6">
    <source>
        <dbReference type="ARBA" id="ARBA00022989"/>
    </source>
</evidence>
<dbReference type="InterPro" id="IPR000884">
    <property type="entry name" value="TSP1_rpt"/>
</dbReference>
<dbReference type="GO" id="GO:0008045">
    <property type="term" value="P:motor neuron axon guidance"/>
    <property type="evidence" value="ECO:0007669"/>
    <property type="project" value="TreeGrafter"/>
</dbReference>
<dbReference type="Proteomes" id="UP000694843">
    <property type="component" value="Unplaced"/>
</dbReference>
<evidence type="ECO:0000256" key="9">
    <source>
        <dbReference type="ARBA" id="ARBA00023170"/>
    </source>
</evidence>
<name>A0A8B7P534_HYAAZ</name>
<evidence type="ECO:0000256" key="3">
    <source>
        <dbReference type="ARBA" id="ARBA00022473"/>
    </source>
</evidence>
<dbReference type="SMART" id="SM00005">
    <property type="entry name" value="DEATH"/>
    <property type="match status" value="1"/>
</dbReference>
<dbReference type="InterPro" id="IPR037936">
    <property type="entry name" value="UNC5A-D"/>
</dbReference>
<dbReference type="RefSeq" id="XP_018021158.1">
    <property type="nucleotide sequence ID" value="XM_018165669.2"/>
</dbReference>
<dbReference type="SMART" id="SM00409">
    <property type="entry name" value="IG"/>
    <property type="match status" value="1"/>
</dbReference>
<dbReference type="SUPFAM" id="SSF82895">
    <property type="entry name" value="TSP-1 type 1 repeat"/>
    <property type="match status" value="2"/>
</dbReference>
<keyword evidence="6 12" id="KW-1133">Transmembrane helix</keyword>
<feature type="region of interest" description="Disordered" evidence="13">
    <location>
        <begin position="468"/>
        <end position="514"/>
    </location>
</feature>
<dbReference type="CDD" id="cd08781">
    <property type="entry name" value="Death_UNC5-like"/>
    <property type="match status" value="1"/>
</dbReference>
<dbReference type="InterPro" id="IPR057755">
    <property type="entry name" value="UNC5A-D-like_N"/>
</dbReference>
<dbReference type="Pfam" id="PF00531">
    <property type="entry name" value="Death"/>
    <property type="match status" value="1"/>
</dbReference>
<sequence>CRDQYAVKVRFKCNGATWPDSKDQTVEDVSSGTQQVEAKLMVTREQVEEYFGHDGYSCYCNAWNAKGVKATSFSASVSIAYLRRHFFEPPYSRSVPLESQVEMRCLPPEGQPPPSTLWLKNDKPIDFNLESNYRVSSEGSLLLLSAGPDDVGNYSCVAENVAAKRVSDPAFLKVYKDGTWTQWSAWSPCSAECGTGHQKRTRTCTAPPAAGGPACRDPAFQKKECATGVPCPAVDGAWSAWGEWSTCGPDCTQRSSRACDAPAPLFGGRVCVGDDTVTRNCTGGMCMKPNMYGEGFTKKARDEAVRQDISLIVVLAVLVPLVLLLFFFVLRKYTSKSRQNGVLYEAAVSDYPLPFYAGGTAEKKSYVFGPDLTHGINATLNTLASGRIVERTVYSAAVASLPNTDAKSSRDSGAHYSTPVPGDSGSVSENAVPPSEHLYDLPLIRSSLDSPSPTEGLHLLPSASNTVTRVHGFGAGPSRNNHSPESSLQKSGRSASPLSYASDSSGYSHTSTNSEAEDSLIFSGGIAGGGGSEGDDTVVWEMVGDAGGRLVVPEYGVSLTVPEGAIPQDTSYKLFIGVLLRLNVSLPLTQRQTLLSPVICCGPSSVKLLKPVILSFEHSSSVLHTAWRIHLYTCQDSPASPEKSWHKLITLGEERVDTPVYTQLDGQQAYLMTERLQQFVLLGESAGTSPAVKALRVVAAAPPPDMNGHMTVTLHVTPDTAAHLKSITALERSRGASLLDKPKRFYLHDNGADLVLSLDEITQGWKLAQDQTNQVISFERLWCGGDEGLPWVSTTFLLERLVDGASTSGRSCTLSCRVYAQQKTSSSGCQVARINTDFPYAPVTDSPAHVLMRPSTVSSSAGSSLVALSSEPRPVRLPARVRRELCRCLDPPNARGNDWRMLAARLNVDRYLNYFACKNSPTEHILDLWEARHRQASAVTDLLNVLRVMGRPDAAHVLETHTGPWI</sequence>
<feature type="transmembrane region" description="Helical" evidence="12">
    <location>
        <begin position="309"/>
        <end position="330"/>
    </location>
</feature>
<dbReference type="InterPro" id="IPR033772">
    <property type="entry name" value="UPA"/>
</dbReference>
<keyword evidence="9 12" id="KW-0675">Receptor</keyword>
<dbReference type="GeneID" id="108677449"/>
<keyword evidence="10" id="KW-0325">Glycoprotein</keyword>
<keyword evidence="17" id="KW-1185">Reference proteome</keyword>
<dbReference type="SUPFAM" id="SSF48726">
    <property type="entry name" value="Immunoglobulin"/>
    <property type="match status" value="1"/>
</dbReference>
<keyword evidence="8" id="KW-1015">Disulfide bond</keyword>
<dbReference type="SMART" id="SM00209">
    <property type="entry name" value="TSP1"/>
    <property type="match status" value="2"/>
</dbReference>
<evidence type="ECO:0000256" key="7">
    <source>
        <dbReference type="ARBA" id="ARBA00023136"/>
    </source>
</evidence>
<accession>A0A8B7P534</accession>
<dbReference type="InterPro" id="IPR011029">
    <property type="entry name" value="DEATH-like_dom_sf"/>
</dbReference>
<dbReference type="Pfam" id="PF17217">
    <property type="entry name" value="UPA"/>
    <property type="match status" value="1"/>
</dbReference>
<dbReference type="Gene3D" id="2.20.100.10">
    <property type="entry name" value="Thrombospondin type-1 (TSP1) repeat"/>
    <property type="match status" value="2"/>
</dbReference>
<evidence type="ECO:0000256" key="5">
    <source>
        <dbReference type="ARBA" id="ARBA00022729"/>
    </source>
</evidence>
<evidence type="ECO:0000259" key="15">
    <source>
        <dbReference type="PROSITE" id="PS50835"/>
    </source>
</evidence>
<evidence type="ECO:0000313" key="17">
    <source>
        <dbReference type="Proteomes" id="UP000694843"/>
    </source>
</evidence>
<comment type="function">
    <text evidence="12">Receptor for netrin required for axon guidance. Mediates axon repulsion of neuronal growth cones in the developing nervous system upon ligand binding.</text>
</comment>
<feature type="domain" description="Death" evidence="14">
    <location>
        <begin position="896"/>
        <end position="962"/>
    </location>
</feature>
<dbReference type="FunFam" id="1.10.533.10:FF:000092">
    <property type="entry name" value="Netrin receptor unc-5"/>
    <property type="match status" value="1"/>
</dbReference>
<dbReference type="GO" id="GO:0005886">
    <property type="term" value="C:plasma membrane"/>
    <property type="evidence" value="ECO:0007669"/>
    <property type="project" value="UniProtKB-SubCell"/>
</dbReference>
<evidence type="ECO:0000256" key="8">
    <source>
        <dbReference type="ARBA" id="ARBA00023157"/>
    </source>
</evidence>
<reference evidence="18" key="1">
    <citation type="submission" date="2025-08" db="UniProtKB">
        <authorList>
            <consortium name="RefSeq"/>
        </authorList>
    </citation>
    <scope>IDENTIFICATION</scope>
    <source>
        <tissue evidence="18">Whole organism</tissue>
    </source>
</reference>
<dbReference type="InterPro" id="IPR036179">
    <property type="entry name" value="Ig-like_dom_sf"/>
</dbReference>
<dbReference type="Gene3D" id="2.60.40.10">
    <property type="entry name" value="Immunoglobulins"/>
    <property type="match status" value="2"/>
</dbReference>
<feature type="compositionally biased region" description="Polar residues" evidence="13">
    <location>
        <begin position="478"/>
        <end position="493"/>
    </location>
</feature>
<dbReference type="PROSITE" id="PS51145">
    <property type="entry name" value="ZU5"/>
    <property type="match status" value="1"/>
</dbReference>
<dbReference type="InterPro" id="IPR000488">
    <property type="entry name" value="Death_dom"/>
</dbReference>
<dbReference type="FunFam" id="2.20.100.10:FF:000001">
    <property type="entry name" value="semaphorin-5A isoform X1"/>
    <property type="match status" value="1"/>
</dbReference>
<dbReference type="PROSITE" id="PS50017">
    <property type="entry name" value="DEATH_DOMAIN"/>
    <property type="match status" value="1"/>
</dbReference>
<dbReference type="AlphaFoldDB" id="A0A8B7P534"/>
<dbReference type="SMART" id="SM00218">
    <property type="entry name" value="ZU5"/>
    <property type="match status" value="1"/>
</dbReference>
<dbReference type="InterPro" id="IPR000906">
    <property type="entry name" value="ZU5_dom"/>
</dbReference>
<keyword evidence="7 12" id="KW-0472">Membrane</keyword>
<keyword evidence="11 12" id="KW-0393">Immunoglobulin domain</keyword>
<evidence type="ECO:0000256" key="11">
    <source>
        <dbReference type="ARBA" id="ARBA00023319"/>
    </source>
</evidence>
<dbReference type="GO" id="GO:0005042">
    <property type="term" value="F:netrin receptor activity"/>
    <property type="evidence" value="ECO:0007669"/>
    <property type="project" value="UniProtKB-UniRule"/>
</dbReference>
<dbReference type="InterPro" id="IPR003598">
    <property type="entry name" value="Ig_sub2"/>
</dbReference>
<keyword evidence="4 12" id="KW-0812">Transmembrane</keyword>
<dbReference type="InterPro" id="IPR003599">
    <property type="entry name" value="Ig_sub"/>
</dbReference>
<feature type="domain" description="ZU5" evidence="16">
    <location>
        <begin position="537"/>
        <end position="685"/>
    </location>
</feature>
<dbReference type="KEGG" id="hazt:108677449"/>
<dbReference type="PROSITE" id="PS50835">
    <property type="entry name" value="IG_LIKE"/>
    <property type="match status" value="1"/>
</dbReference>
<evidence type="ECO:0000256" key="12">
    <source>
        <dbReference type="RuleBase" id="RU367033"/>
    </source>
</evidence>
<dbReference type="PANTHER" id="PTHR12582:SF47">
    <property type="entry name" value="NETRIN RECEPTOR UNC-5"/>
    <property type="match status" value="1"/>
</dbReference>
<dbReference type="OMA" id="CECQAWS"/>
<dbReference type="Pfam" id="PF13927">
    <property type="entry name" value="Ig_3"/>
    <property type="match status" value="1"/>
</dbReference>
<evidence type="ECO:0000313" key="18">
    <source>
        <dbReference type="RefSeq" id="XP_018021158.1"/>
    </source>
</evidence>
<keyword evidence="3 12" id="KW-0217">Developmental protein</keyword>
<feature type="compositionally biased region" description="Low complexity" evidence="13">
    <location>
        <begin position="494"/>
        <end position="514"/>
    </location>
</feature>
<protein>
    <recommendedName>
        <fullName evidence="12">Netrin receptor UNC5</fullName>
    </recommendedName>
</protein>
<proteinExistence type="inferred from homology"/>
<gene>
    <name evidence="18" type="primary">LOC108677449</name>
</gene>
<evidence type="ECO:0000256" key="10">
    <source>
        <dbReference type="ARBA" id="ARBA00023180"/>
    </source>
</evidence>
<comment type="subcellular location">
    <subcellularLocation>
        <location evidence="12">Cell membrane</location>
        <topology evidence="12">Single-pass type I membrane protein</topology>
    </subcellularLocation>
    <subcellularLocation>
        <location evidence="1">Membrane</location>
        <topology evidence="1">Single-pass type I membrane protein</topology>
    </subcellularLocation>
</comment>
<feature type="domain" description="Ig-like" evidence="15">
    <location>
        <begin position="89"/>
        <end position="167"/>
    </location>
</feature>
<evidence type="ECO:0000256" key="4">
    <source>
        <dbReference type="ARBA" id="ARBA00022692"/>
    </source>
</evidence>
<feature type="region of interest" description="Disordered" evidence="13">
    <location>
        <begin position="403"/>
        <end position="434"/>
    </location>
</feature>
<dbReference type="Pfam" id="PF00090">
    <property type="entry name" value="TSP_1"/>
    <property type="match status" value="2"/>
</dbReference>
<dbReference type="Pfam" id="PF25609">
    <property type="entry name" value="Unc5_NetrinR_N"/>
    <property type="match status" value="1"/>
</dbReference>
<dbReference type="PROSITE" id="PS50092">
    <property type="entry name" value="TSP1"/>
    <property type="match status" value="2"/>
</dbReference>
<evidence type="ECO:0000256" key="2">
    <source>
        <dbReference type="ARBA" id="ARBA00009844"/>
    </source>
</evidence>
<dbReference type="Gene3D" id="1.10.533.10">
    <property type="entry name" value="Death Domain, Fas"/>
    <property type="match status" value="1"/>
</dbReference>
<evidence type="ECO:0000256" key="1">
    <source>
        <dbReference type="ARBA" id="ARBA00004479"/>
    </source>
</evidence>
<dbReference type="Pfam" id="PF00791">
    <property type="entry name" value="ZU5"/>
    <property type="match status" value="1"/>
</dbReference>
<dbReference type="SMART" id="SM00408">
    <property type="entry name" value="IGc2"/>
    <property type="match status" value="1"/>
</dbReference>
<dbReference type="InterPro" id="IPR007110">
    <property type="entry name" value="Ig-like_dom"/>
</dbReference>
<dbReference type="SUPFAM" id="SSF47986">
    <property type="entry name" value="DEATH domain"/>
    <property type="match status" value="1"/>
</dbReference>
<evidence type="ECO:0000256" key="13">
    <source>
        <dbReference type="SAM" id="MobiDB-lite"/>
    </source>
</evidence>
<dbReference type="InterPro" id="IPR013783">
    <property type="entry name" value="Ig-like_fold"/>
</dbReference>
<evidence type="ECO:0000259" key="14">
    <source>
        <dbReference type="PROSITE" id="PS50017"/>
    </source>
</evidence>
<dbReference type="InterPro" id="IPR036383">
    <property type="entry name" value="TSP1_rpt_sf"/>
</dbReference>
<keyword evidence="5" id="KW-0732">Signal</keyword>
<dbReference type="FunFam" id="2.20.100.10:FF:000002">
    <property type="entry name" value="Unc-5 netrin receptor C"/>
    <property type="match status" value="1"/>
</dbReference>
<dbReference type="Gene3D" id="2.60.220.30">
    <property type="match status" value="1"/>
</dbReference>
<dbReference type="OrthoDB" id="5973910at2759"/>
<comment type="similarity">
    <text evidence="2 12">Belongs to the unc-5 family.</text>
</comment>
<feature type="non-terminal residue" evidence="18">
    <location>
        <position position="1"/>
    </location>
</feature>
<dbReference type="PANTHER" id="PTHR12582">
    <property type="entry name" value="NETRIN RECEPTOR UNC5"/>
    <property type="match status" value="1"/>
</dbReference>